<dbReference type="InterPro" id="IPR031165">
    <property type="entry name" value="GNAT_YJDJ"/>
</dbReference>
<dbReference type="SUPFAM" id="SSF55729">
    <property type="entry name" value="Acyl-CoA N-acyltransferases (Nat)"/>
    <property type="match status" value="1"/>
</dbReference>
<dbReference type="Gene3D" id="3.40.630.30">
    <property type="match status" value="1"/>
</dbReference>
<dbReference type="AlphaFoldDB" id="A0A6N8FJC0"/>
<dbReference type="Proteomes" id="UP000469125">
    <property type="component" value="Unassembled WGS sequence"/>
</dbReference>
<feature type="domain" description="N-acetyltransferase" evidence="1">
    <location>
        <begin position="1"/>
        <end position="91"/>
    </location>
</feature>
<evidence type="ECO:0000313" key="3">
    <source>
        <dbReference type="EMBL" id="MUK88394.1"/>
    </source>
</evidence>
<evidence type="ECO:0000313" key="4">
    <source>
        <dbReference type="Proteomes" id="UP000469125"/>
    </source>
</evidence>
<dbReference type="PROSITE" id="PS51186">
    <property type="entry name" value="GNAT"/>
    <property type="match status" value="1"/>
</dbReference>
<proteinExistence type="predicted"/>
<evidence type="ECO:0000259" key="1">
    <source>
        <dbReference type="PROSITE" id="PS51186"/>
    </source>
</evidence>
<comment type="caution">
    <text evidence="3">The sequence shown here is derived from an EMBL/GenBank/DDBJ whole genome shotgun (WGS) entry which is preliminary data.</text>
</comment>
<name>A0A6N8FJC0_9BACI</name>
<keyword evidence="4" id="KW-1185">Reference proteome</keyword>
<dbReference type="PANTHER" id="PTHR31435:SF10">
    <property type="entry name" value="BSR4717 PROTEIN"/>
    <property type="match status" value="1"/>
</dbReference>
<feature type="domain" description="N-acetyltransferase" evidence="2">
    <location>
        <begin position="3"/>
        <end position="91"/>
    </location>
</feature>
<dbReference type="InterPro" id="IPR016181">
    <property type="entry name" value="Acyl_CoA_acyltransferase"/>
</dbReference>
<evidence type="ECO:0000259" key="2">
    <source>
        <dbReference type="PROSITE" id="PS51729"/>
    </source>
</evidence>
<dbReference type="RefSeq" id="WP_155668384.1">
    <property type="nucleotide sequence ID" value="NZ_WOCA01000005.1"/>
</dbReference>
<dbReference type="Pfam" id="PF14542">
    <property type="entry name" value="Acetyltransf_CG"/>
    <property type="match status" value="1"/>
</dbReference>
<dbReference type="GO" id="GO:0016747">
    <property type="term" value="F:acyltransferase activity, transferring groups other than amino-acyl groups"/>
    <property type="evidence" value="ECO:0007669"/>
    <property type="project" value="InterPro"/>
</dbReference>
<dbReference type="InterPro" id="IPR000182">
    <property type="entry name" value="GNAT_dom"/>
</dbReference>
<accession>A0A6N8FJC0</accession>
<gene>
    <name evidence="3" type="ORF">GMD78_08325</name>
</gene>
<keyword evidence="3" id="KW-0808">Transferase</keyword>
<protein>
    <submittedName>
        <fullName evidence="3">GNAT family N-acetyltransferase</fullName>
    </submittedName>
</protein>
<dbReference type="EMBL" id="WOCA01000005">
    <property type="protein sequence ID" value="MUK88394.1"/>
    <property type="molecule type" value="Genomic_DNA"/>
</dbReference>
<reference evidence="3 4" key="1">
    <citation type="submission" date="2019-11" db="EMBL/GenBank/DDBJ databases">
        <authorList>
            <person name="Li X."/>
        </authorList>
    </citation>
    <scope>NUCLEOTIDE SEQUENCE [LARGE SCALE GENOMIC DNA]</scope>
    <source>
        <strain evidence="3 4">L9</strain>
    </source>
</reference>
<sequence length="91" mass="10105">MSTIQKGTNKFFVGENEQEPLAEITFRTEDASVISVDHTYVSDELRGQGMAGKLVAEVVSYARAEGKKIKPECSYAKNKLEKTSEYQDVLA</sequence>
<dbReference type="PANTHER" id="PTHR31435">
    <property type="entry name" value="PROTEIN NATD1"/>
    <property type="match status" value="1"/>
</dbReference>
<organism evidence="3 4">
    <name type="scientific">Ornithinibacillus caprae</name>
    <dbReference type="NCBI Taxonomy" id="2678566"/>
    <lineage>
        <taxon>Bacteria</taxon>
        <taxon>Bacillati</taxon>
        <taxon>Bacillota</taxon>
        <taxon>Bacilli</taxon>
        <taxon>Bacillales</taxon>
        <taxon>Bacillaceae</taxon>
        <taxon>Ornithinibacillus</taxon>
    </lineage>
</organism>
<dbReference type="PROSITE" id="PS51729">
    <property type="entry name" value="GNAT_YJDJ"/>
    <property type="match status" value="1"/>
</dbReference>
<dbReference type="InterPro" id="IPR045057">
    <property type="entry name" value="Gcn5-rel_NAT"/>
</dbReference>
<dbReference type="CDD" id="cd04301">
    <property type="entry name" value="NAT_SF"/>
    <property type="match status" value="1"/>
</dbReference>